<accession>A0A0F8WK41</accession>
<gene>
    <name evidence="1" type="ORF">LCGC14_3143520</name>
</gene>
<dbReference type="AlphaFoldDB" id="A0A0F8WK41"/>
<evidence type="ECO:0000313" key="1">
    <source>
        <dbReference type="EMBL" id="KKK48595.1"/>
    </source>
</evidence>
<organism evidence="1">
    <name type="scientific">marine sediment metagenome</name>
    <dbReference type="NCBI Taxonomy" id="412755"/>
    <lineage>
        <taxon>unclassified sequences</taxon>
        <taxon>metagenomes</taxon>
        <taxon>ecological metagenomes</taxon>
    </lineage>
</organism>
<proteinExistence type="predicted"/>
<dbReference type="EMBL" id="LAZR01068987">
    <property type="protein sequence ID" value="KKK48595.1"/>
    <property type="molecule type" value="Genomic_DNA"/>
</dbReference>
<comment type="caution">
    <text evidence="1">The sequence shown here is derived from an EMBL/GenBank/DDBJ whole genome shotgun (WGS) entry which is preliminary data.</text>
</comment>
<sequence>MFPNLNPAWSTHAAGFQISVGAVAVLSPSSVNIASIIRTGVGVYDITMDALMDPGDGILFLMGGAIGIGVFDTIITSTVITVNVLDFATGLTDGIFKFIYFRFRTP</sequence>
<reference evidence="1" key="1">
    <citation type="journal article" date="2015" name="Nature">
        <title>Complex archaea that bridge the gap between prokaryotes and eukaryotes.</title>
        <authorList>
            <person name="Spang A."/>
            <person name="Saw J.H."/>
            <person name="Jorgensen S.L."/>
            <person name="Zaremba-Niedzwiedzka K."/>
            <person name="Martijn J."/>
            <person name="Lind A.E."/>
            <person name="van Eijk R."/>
            <person name="Schleper C."/>
            <person name="Guy L."/>
            <person name="Ettema T.J."/>
        </authorList>
    </citation>
    <scope>NUCLEOTIDE SEQUENCE</scope>
</reference>
<name>A0A0F8WK41_9ZZZZ</name>
<protein>
    <submittedName>
        <fullName evidence="1">Uncharacterized protein</fullName>
    </submittedName>
</protein>